<keyword evidence="2" id="KW-1185">Reference proteome</keyword>
<evidence type="ECO:0000313" key="1">
    <source>
        <dbReference type="EMBL" id="CAH3140537.1"/>
    </source>
</evidence>
<dbReference type="Proteomes" id="UP001159428">
    <property type="component" value="Unassembled WGS sequence"/>
</dbReference>
<proteinExistence type="predicted"/>
<protein>
    <submittedName>
        <fullName evidence="1">Uncharacterized protein</fullName>
    </submittedName>
</protein>
<dbReference type="EMBL" id="CALNXJ010000034">
    <property type="protein sequence ID" value="CAH3140537.1"/>
    <property type="molecule type" value="Genomic_DNA"/>
</dbReference>
<dbReference type="AlphaFoldDB" id="A0AAU9X8Y7"/>
<evidence type="ECO:0000313" key="2">
    <source>
        <dbReference type="Proteomes" id="UP001159428"/>
    </source>
</evidence>
<organism evidence="1 2">
    <name type="scientific">Pocillopora meandrina</name>
    <dbReference type="NCBI Taxonomy" id="46732"/>
    <lineage>
        <taxon>Eukaryota</taxon>
        <taxon>Metazoa</taxon>
        <taxon>Cnidaria</taxon>
        <taxon>Anthozoa</taxon>
        <taxon>Hexacorallia</taxon>
        <taxon>Scleractinia</taxon>
        <taxon>Astrocoeniina</taxon>
        <taxon>Pocilloporidae</taxon>
        <taxon>Pocillopora</taxon>
    </lineage>
</organism>
<feature type="non-terminal residue" evidence="1">
    <location>
        <position position="1"/>
    </location>
</feature>
<comment type="caution">
    <text evidence="1">The sequence shown here is derived from an EMBL/GenBank/DDBJ whole genome shotgun (WGS) entry which is preliminary data.</text>
</comment>
<accession>A0AAU9X8Y7</accession>
<sequence length="134" mass="15378">ILFKIKIQILFFFNKLQITFHYDSQFWSNRSTYNLPGGKTGFDLQETKLPTYWTTSFSKICLGTKINNQSDSLIGITANQENDCITCDSRIGLAQEVYMMTPTRVEMRQRSGQIMATGILKPWGTSWCYGRGHS</sequence>
<name>A0AAU9X8Y7_9CNID</name>
<reference evidence="1 2" key="1">
    <citation type="submission" date="2022-05" db="EMBL/GenBank/DDBJ databases">
        <authorList>
            <consortium name="Genoscope - CEA"/>
            <person name="William W."/>
        </authorList>
    </citation>
    <scope>NUCLEOTIDE SEQUENCE [LARGE SCALE GENOMIC DNA]</scope>
</reference>
<gene>
    <name evidence="1" type="ORF">PMEA_00019251</name>
</gene>